<sequence>MEFIQIPLPDFSFDEIAKEKAKSIIQHVLHQSSLMQYFTGSNLGLKDRLEIQVSELYEDYERLICIVELLNFLVKEESILKNNISFNTRDPSQIATGFNKIRYVLYSLAKKSANYTFDKNTFSLEEIADINSKIDNITYTLTKLEAGQEVIFNEFEEIKSHISSEFEALKSLPVLGKKTFYELMFGKIATFTGDKIADEIFKILTPQIIALLTLQAPHLVEGFQKLIK</sequence>
<protein>
    <submittedName>
        <fullName evidence="1">Uncharacterized protein</fullName>
    </submittedName>
</protein>
<dbReference type="Proteomes" id="UP000199679">
    <property type="component" value="Chromosome I"/>
</dbReference>
<accession>A0A1H1PJK5</accession>
<organism evidence="1 2">
    <name type="scientific">Mucilaginibacter mallensis</name>
    <dbReference type="NCBI Taxonomy" id="652787"/>
    <lineage>
        <taxon>Bacteria</taxon>
        <taxon>Pseudomonadati</taxon>
        <taxon>Bacteroidota</taxon>
        <taxon>Sphingobacteriia</taxon>
        <taxon>Sphingobacteriales</taxon>
        <taxon>Sphingobacteriaceae</taxon>
        <taxon>Mucilaginibacter</taxon>
    </lineage>
</organism>
<dbReference type="RefSeq" id="WP_091368923.1">
    <property type="nucleotide sequence ID" value="NZ_LT629740.1"/>
</dbReference>
<dbReference type="STRING" id="652787.SAMN05216490_0563"/>
<dbReference type="AlphaFoldDB" id="A0A1H1PJK5"/>
<proteinExistence type="predicted"/>
<keyword evidence="2" id="KW-1185">Reference proteome</keyword>
<dbReference type="OrthoDB" id="799942at2"/>
<name>A0A1H1PJK5_MUCMA</name>
<gene>
    <name evidence="1" type="ORF">SAMN05216490_0563</name>
</gene>
<evidence type="ECO:0000313" key="2">
    <source>
        <dbReference type="Proteomes" id="UP000199679"/>
    </source>
</evidence>
<dbReference type="EMBL" id="LT629740">
    <property type="protein sequence ID" value="SDS11260.1"/>
    <property type="molecule type" value="Genomic_DNA"/>
</dbReference>
<evidence type="ECO:0000313" key="1">
    <source>
        <dbReference type="EMBL" id="SDS11260.1"/>
    </source>
</evidence>
<reference evidence="1 2" key="1">
    <citation type="submission" date="2016-10" db="EMBL/GenBank/DDBJ databases">
        <authorList>
            <person name="de Groot N.N."/>
        </authorList>
    </citation>
    <scope>NUCLEOTIDE SEQUENCE [LARGE SCALE GENOMIC DNA]</scope>
    <source>
        <strain evidence="1 2">MP1X4</strain>
    </source>
</reference>